<organism evidence="9 10">
    <name type="scientific">Mesorhizobium ciceri</name>
    <dbReference type="NCBI Taxonomy" id="39645"/>
    <lineage>
        <taxon>Bacteria</taxon>
        <taxon>Pseudomonadati</taxon>
        <taxon>Pseudomonadota</taxon>
        <taxon>Alphaproteobacteria</taxon>
        <taxon>Hyphomicrobiales</taxon>
        <taxon>Phyllobacteriaceae</taxon>
        <taxon>Mesorhizobium</taxon>
    </lineage>
</organism>
<feature type="transmembrane region" description="Helical" evidence="8">
    <location>
        <begin position="14"/>
        <end position="35"/>
    </location>
</feature>
<feature type="transmembrane region" description="Helical" evidence="8">
    <location>
        <begin position="210"/>
        <end position="227"/>
    </location>
</feature>
<evidence type="ECO:0000313" key="10">
    <source>
        <dbReference type="Proteomes" id="UP001060070"/>
    </source>
</evidence>
<gene>
    <name evidence="9" type="ORF">LRP29_06735</name>
</gene>
<evidence type="ECO:0000256" key="4">
    <source>
        <dbReference type="ARBA" id="ARBA00022519"/>
    </source>
</evidence>
<dbReference type="GO" id="GO:0022857">
    <property type="term" value="F:transmembrane transporter activity"/>
    <property type="evidence" value="ECO:0007669"/>
    <property type="project" value="InterPro"/>
</dbReference>
<keyword evidence="6 8" id="KW-1133">Transmembrane helix</keyword>
<dbReference type="InterPro" id="IPR001851">
    <property type="entry name" value="ABC_transp_permease"/>
</dbReference>
<evidence type="ECO:0000256" key="8">
    <source>
        <dbReference type="SAM" id="Phobius"/>
    </source>
</evidence>
<dbReference type="Pfam" id="PF02653">
    <property type="entry name" value="BPD_transp_2"/>
    <property type="match status" value="1"/>
</dbReference>
<dbReference type="CDD" id="cd06579">
    <property type="entry name" value="TM_PBP1_transp_AraH_like"/>
    <property type="match status" value="1"/>
</dbReference>
<keyword evidence="2" id="KW-0813">Transport</keyword>
<keyword evidence="10" id="KW-1185">Reference proteome</keyword>
<feature type="transmembrane region" description="Helical" evidence="8">
    <location>
        <begin position="92"/>
        <end position="113"/>
    </location>
</feature>
<feature type="transmembrane region" description="Helical" evidence="8">
    <location>
        <begin position="247"/>
        <end position="277"/>
    </location>
</feature>
<evidence type="ECO:0000256" key="3">
    <source>
        <dbReference type="ARBA" id="ARBA00022475"/>
    </source>
</evidence>
<protein>
    <submittedName>
        <fullName evidence="9">ABC transporter permease</fullName>
    </submittedName>
</protein>
<feature type="transmembrane region" description="Helical" evidence="8">
    <location>
        <begin position="289"/>
        <end position="308"/>
    </location>
</feature>
<name>A0AB38TDN1_9HYPH</name>
<keyword evidence="4" id="KW-0997">Cell inner membrane</keyword>
<dbReference type="EMBL" id="CP088147">
    <property type="protein sequence ID" value="UTU53116.1"/>
    <property type="molecule type" value="Genomic_DNA"/>
</dbReference>
<accession>A0AB38TDN1</accession>
<dbReference type="RefSeq" id="WP_164752792.1">
    <property type="nucleotide sequence ID" value="NZ_CP088147.1"/>
</dbReference>
<proteinExistence type="predicted"/>
<evidence type="ECO:0000256" key="6">
    <source>
        <dbReference type="ARBA" id="ARBA00022989"/>
    </source>
</evidence>
<dbReference type="PANTHER" id="PTHR32196:SF21">
    <property type="entry name" value="ABC TRANSPORTER PERMEASE PROTEIN YPHD-RELATED"/>
    <property type="match status" value="1"/>
</dbReference>
<evidence type="ECO:0000256" key="1">
    <source>
        <dbReference type="ARBA" id="ARBA00004651"/>
    </source>
</evidence>
<dbReference type="Proteomes" id="UP001060070">
    <property type="component" value="Chromosome"/>
</dbReference>
<evidence type="ECO:0000256" key="5">
    <source>
        <dbReference type="ARBA" id="ARBA00022692"/>
    </source>
</evidence>
<dbReference type="GO" id="GO:0005886">
    <property type="term" value="C:plasma membrane"/>
    <property type="evidence" value="ECO:0007669"/>
    <property type="project" value="UniProtKB-SubCell"/>
</dbReference>
<feature type="transmembrane region" description="Helical" evidence="8">
    <location>
        <begin position="161"/>
        <end position="179"/>
    </location>
</feature>
<sequence>MRFKNYGLSLLKDYAILIALVLAIIVLAVVEPAFLTFRNLRNLLDQNAGIGIIASGMTYVIIGRGFDLSVSATFAVSGIAAALVSNASAPTVGLMSGVVIGTLIGLANGILIARLQLNSFLITLASSIVIRGCGIAMSGGYLINVTENSYSTLGRGTVYGITYPSIAFILFVLISMLVLHRTQYGRYIFAVGGNEEAALLSGIRTKTIKGSTFAITGFAAALAGILLSSKVSTGIPNSGSGIELQAIAAVVLGGTSIGGGAGAIWRTVVGVFLLAIINNAFNIMNLEPYLREIVTGTIIILAVIANTLTGRK</sequence>
<evidence type="ECO:0000313" key="9">
    <source>
        <dbReference type="EMBL" id="UTU53116.1"/>
    </source>
</evidence>
<evidence type="ECO:0000256" key="7">
    <source>
        <dbReference type="ARBA" id="ARBA00023136"/>
    </source>
</evidence>
<evidence type="ECO:0000256" key="2">
    <source>
        <dbReference type="ARBA" id="ARBA00022448"/>
    </source>
</evidence>
<dbReference type="PANTHER" id="PTHR32196">
    <property type="entry name" value="ABC TRANSPORTER PERMEASE PROTEIN YPHD-RELATED-RELATED"/>
    <property type="match status" value="1"/>
</dbReference>
<feature type="transmembrane region" description="Helical" evidence="8">
    <location>
        <begin position="120"/>
        <end position="141"/>
    </location>
</feature>
<feature type="transmembrane region" description="Helical" evidence="8">
    <location>
        <begin position="47"/>
        <end position="66"/>
    </location>
</feature>
<keyword evidence="3" id="KW-1003">Cell membrane</keyword>
<keyword evidence="7 8" id="KW-0472">Membrane</keyword>
<keyword evidence="5 8" id="KW-0812">Transmembrane</keyword>
<reference evidence="9 10" key="1">
    <citation type="journal article" date="2022" name="Microbiol. Resour. Announc.">
        <title>Complete Genome Sequence of Mesorhizobium ciceri Strain R30, a Rhizobium Used as a Commercial Inoculant for Chickpea in Argentina.</title>
        <authorList>
            <person name="Foresto E."/>
            <person name="Revale S."/>
            <person name="Primo E."/>
            <person name="Nievas F."/>
            <person name="Carezzano E."/>
            <person name="Puente M."/>
            <person name="Alzari P."/>
            <person name="Mart M."/>
            <person name="Ben-Assaya M."/>
            <person name="Mornico D."/>
            <person name="Santoro M."/>
            <person name="Mart F."/>
            <person name="Giordano W."/>
            <person name="Bogino P."/>
        </authorList>
    </citation>
    <scope>NUCLEOTIDE SEQUENCE [LARGE SCALE GENOMIC DNA]</scope>
    <source>
        <strain evidence="9 10">R30</strain>
    </source>
</reference>
<dbReference type="AlphaFoldDB" id="A0AB38TDN1"/>
<comment type="subcellular location">
    <subcellularLocation>
        <location evidence="1">Cell membrane</location>
        <topology evidence="1">Multi-pass membrane protein</topology>
    </subcellularLocation>
</comment>